<dbReference type="Proteomes" id="UP001060085">
    <property type="component" value="Linkage Group LG08"/>
</dbReference>
<evidence type="ECO:0000313" key="1">
    <source>
        <dbReference type="EMBL" id="KAI5647371.1"/>
    </source>
</evidence>
<name>A0ACB9ZJF9_CATRO</name>
<organism evidence="1 2">
    <name type="scientific">Catharanthus roseus</name>
    <name type="common">Madagascar periwinkle</name>
    <name type="synonym">Vinca rosea</name>
    <dbReference type="NCBI Taxonomy" id="4058"/>
    <lineage>
        <taxon>Eukaryota</taxon>
        <taxon>Viridiplantae</taxon>
        <taxon>Streptophyta</taxon>
        <taxon>Embryophyta</taxon>
        <taxon>Tracheophyta</taxon>
        <taxon>Spermatophyta</taxon>
        <taxon>Magnoliopsida</taxon>
        <taxon>eudicotyledons</taxon>
        <taxon>Gunneridae</taxon>
        <taxon>Pentapetalae</taxon>
        <taxon>asterids</taxon>
        <taxon>lamiids</taxon>
        <taxon>Gentianales</taxon>
        <taxon>Apocynaceae</taxon>
        <taxon>Rauvolfioideae</taxon>
        <taxon>Vinceae</taxon>
        <taxon>Catharanthinae</taxon>
        <taxon>Catharanthus</taxon>
    </lineage>
</organism>
<proteinExistence type="predicted"/>
<sequence>MASCPWSAENATKAFLHTLKMGKKRGNLAKEPNVAEFIAALAAGKNAQLMVMACAGNAGSTTLALGAAAHQTGGRAICILKGYKELHASRKALERYSDAIEFVIGDPKTLLLSNDYQDADFVLIDCKMDDHKQLWLAAKKVLHHKDALVVGYNAVHSSPRMPDLKAHFLPIGNGLLVSRLSMEDKYRDGCGKKSRWVVKVDALTGEEHVYRITSPAQMLKV</sequence>
<evidence type="ECO:0000313" key="2">
    <source>
        <dbReference type="Proteomes" id="UP001060085"/>
    </source>
</evidence>
<comment type="caution">
    <text evidence="1">The sequence shown here is derived from an EMBL/GenBank/DDBJ whole genome shotgun (WGS) entry which is preliminary data.</text>
</comment>
<reference evidence="2" key="1">
    <citation type="journal article" date="2023" name="Nat. Plants">
        <title>Single-cell RNA sequencing provides a high-resolution roadmap for understanding the multicellular compartmentation of specialized metabolism.</title>
        <authorList>
            <person name="Sun S."/>
            <person name="Shen X."/>
            <person name="Li Y."/>
            <person name="Li Y."/>
            <person name="Wang S."/>
            <person name="Li R."/>
            <person name="Zhang H."/>
            <person name="Shen G."/>
            <person name="Guo B."/>
            <person name="Wei J."/>
            <person name="Xu J."/>
            <person name="St-Pierre B."/>
            <person name="Chen S."/>
            <person name="Sun C."/>
        </authorList>
    </citation>
    <scope>NUCLEOTIDE SEQUENCE [LARGE SCALE GENOMIC DNA]</scope>
</reference>
<keyword evidence="2" id="KW-1185">Reference proteome</keyword>
<protein>
    <submittedName>
        <fullName evidence="1">Uncharacterized protein</fullName>
    </submittedName>
</protein>
<gene>
    <name evidence="1" type="ORF">M9H77_33376</name>
</gene>
<dbReference type="EMBL" id="CM044708">
    <property type="protein sequence ID" value="KAI5647371.1"/>
    <property type="molecule type" value="Genomic_DNA"/>
</dbReference>
<accession>A0ACB9ZJF9</accession>